<accession>A0A2H3JD91</accession>
<organism evidence="1 2">
    <name type="scientific">Wolfiporia cocos (strain MD-104)</name>
    <name type="common">Brown rot fungus</name>
    <dbReference type="NCBI Taxonomy" id="742152"/>
    <lineage>
        <taxon>Eukaryota</taxon>
        <taxon>Fungi</taxon>
        <taxon>Dikarya</taxon>
        <taxon>Basidiomycota</taxon>
        <taxon>Agaricomycotina</taxon>
        <taxon>Agaricomycetes</taxon>
        <taxon>Polyporales</taxon>
        <taxon>Phaeolaceae</taxon>
        <taxon>Wolfiporia</taxon>
    </lineage>
</organism>
<proteinExistence type="predicted"/>
<dbReference type="EMBL" id="KB467887">
    <property type="protein sequence ID" value="PCH36699.1"/>
    <property type="molecule type" value="Genomic_DNA"/>
</dbReference>
<evidence type="ECO:0000313" key="2">
    <source>
        <dbReference type="Proteomes" id="UP000218811"/>
    </source>
</evidence>
<sequence length="118" mass="13827">MDATRQTWRPRERHASCTLAARERLRRELPLLLDVKTVVPEGQRTQLDARLEGQVHTQARRQSPEMPLWQAESAHDVEIRSYGAFEREGTLVHVRQHLLTSTEERKYELKQITAICTR</sequence>
<name>A0A2H3JD91_WOLCO</name>
<gene>
    <name evidence="1" type="ORF">WOLCODRAFT_157397</name>
</gene>
<dbReference type="AlphaFoldDB" id="A0A2H3JD91"/>
<keyword evidence="2" id="KW-1185">Reference proteome</keyword>
<reference evidence="1 2" key="1">
    <citation type="journal article" date="2012" name="Science">
        <title>The Paleozoic origin of enzymatic lignin decomposition reconstructed from 31 fungal genomes.</title>
        <authorList>
            <person name="Floudas D."/>
            <person name="Binder M."/>
            <person name="Riley R."/>
            <person name="Barry K."/>
            <person name="Blanchette R.A."/>
            <person name="Henrissat B."/>
            <person name="Martinez A.T."/>
            <person name="Otillar R."/>
            <person name="Spatafora J.W."/>
            <person name="Yadav J.S."/>
            <person name="Aerts A."/>
            <person name="Benoit I."/>
            <person name="Boyd A."/>
            <person name="Carlson A."/>
            <person name="Copeland A."/>
            <person name="Coutinho P.M."/>
            <person name="de Vries R.P."/>
            <person name="Ferreira P."/>
            <person name="Findley K."/>
            <person name="Foster B."/>
            <person name="Gaskell J."/>
            <person name="Glotzer D."/>
            <person name="Gorecki P."/>
            <person name="Heitman J."/>
            <person name="Hesse C."/>
            <person name="Hori C."/>
            <person name="Igarashi K."/>
            <person name="Jurgens J.A."/>
            <person name="Kallen N."/>
            <person name="Kersten P."/>
            <person name="Kohler A."/>
            <person name="Kuees U."/>
            <person name="Kumar T.K.A."/>
            <person name="Kuo A."/>
            <person name="LaButti K."/>
            <person name="Larrondo L.F."/>
            <person name="Lindquist E."/>
            <person name="Ling A."/>
            <person name="Lombard V."/>
            <person name="Lucas S."/>
            <person name="Lundell T."/>
            <person name="Martin R."/>
            <person name="McLaughlin D.J."/>
            <person name="Morgenstern I."/>
            <person name="Morin E."/>
            <person name="Murat C."/>
            <person name="Nagy L.G."/>
            <person name="Nolan M."/>
            <person name="Ohm R.A."/>
            <person name="Patyshakuliyeva A."/>
            <person name="Rokas A."/>
            <person name="Ruiz-Duenas F.J."/>
            <person name="Sabat G."/>
            <person name="Salamov A."/>
            <person name="Samejima M."/>
            <person name="Schmutz J."/>
            <person name="Slot J.C."/>
            <person name="St John F."/>
            <person name="Stenlid J."/>
            <person name="Sun H."/>
            <person name="Sun S."/>
            <person name="Syed K."/>
            <person name="Tsang A."/>
            <person name="Wiebenga A."/>
            <person name="Young D."/>
            <person name="Pisabarro A."/>
            <person name="Eastwood D.C."/>
            <person name="Martin F."/>
            <person name="Cullen D."/>
            <person name="Grigoriev I.V."/>
            <person name="Hibbett D.S."/>
        </authorList>
    </citation>
    <scope>NUCLEOTIDE SEQUENCE [LARGE SCALE GENOMIC DNA]</scope>
    <source>
        <strain evidence="1 2">MD-104</strain>
    </source>
</reference>
<dbReference type="Proteomes" id="UP000218811">
    <property type="component" value="Unassembled WGS sequence"/>
</dbReference>
<protein>
    <submittedName>
        <fullName evidence="1">Uncharacterized protein</fullName>
    </submittedName>
</protein>
<evidence type="ECO:0000313" key="1">
    <source>
        <dbReference type="EMBL" id="PCH36699.1"/>
    </source>
</evidence>